<dbReference type="InterPro" id="IPR027417">
    <property type="entry name" value="P-loop_NTPase"/>
</dbReference>
<proteinExistence type="predicted"/>
<dbReference type="AlphaFoldDB" id="A0A853EXV0"/>
<comment type="caution">
    <text evidence="2">The sequence shown here is derived from an EMBL/GenBank/DDBJ whole genome shotgun (WGS) entry which is preliminary data.</text>
</comment>
<evidence type="ECO:0000259" key="1">
    <source>
        <dbReference type="SMART" id="SM00382"/>
    </source>
</evidence>
<protein>
    <submittedName>
        <fullName evidence="2">AAA family ATPase</fullName>
    </submittedName>
</protein>
<dbReference type="GO" id="GO:0016887">
    <property type="term" value="F:ATP hydrolysis activity"/>
    <property type="evidence" value="ECO:0007669"/>
    <property type="project" value="InterPro"/>
</dbReference>
<dbReference type="PANTHER" id="PTHR43581">
    <property type="entry name" value="ATP/GTP PHOSPHATASE"/>
    <property type="match status" value="1"/>
</dbReference>
<dbReference type="Gene3D" id="3.40.50.300">
    <property type="entry name" value="P-loop containing nucleotide triphosphate hydrolases"/>
    <property type="match status" value="1"/>
</dbReference>
<evidence type="ECO:0000313" key="2">
    <source>
        <dbReference type="EMBL" id="NYS94133.1"/>
    </source>
</evidence>
<dbReference type="InterPro" id="IPR051396">
    <property type="entry name" value="Bact_Antivir_Def_Nuclease"/>
</dbReference>
<accession>A0A853EXV0</accession>
<organism evidence="2 3">
    <name type="scientific">Sanguibacter inulinus</name>
    <dbReference type="NCBI Taxonomy" id="60922"/>
    <lineage>
        <taxon>Bacteria</taxon>
        <taxon>Bacillati</taxon>
        <taxon>Actinomycetota</taxon>
        <taxon>Actinomycetes</taxon>
        <taxon>Micrococcales</taxon>
        <taxon>Sanguibacteraceae</taxon>
        <taxon>Sanguibacter</taxon>
    </lineage>
</organism>
<dbReference type="SMART" id="SM00382">
    <property type="entry name" value="AAA"/>
    <property type="match status" value="1"/>
</dbReference>
<gene>
    <name evidence="2" type="ORF">HZZ10_11465</name>
</gene>
<name>A0A853EXV0_9MICO</name>
<evidence type="ECO:0000313" key="3">
    <source>
        <dbReference type="Proteomes" id="UP000561011"/>
    </source>
</evidence>
<dbReference type="GO" id="GO:0005524">
    <property type="term" value="F:ATP binding"/>
    <property type="evidence" value="ECO:0007669"/>
    <property type="project" value="InterPro"/>
</dbReference>
<dbReference type="SUPFAM" id="SSF52540">
    <property type="entry name" value="P-loop containing nucleoside triphosphate hydrolases"/>
    <property type="match status" value="1"/>
</dbReference>
<dbReference type="CDD" id="cd00267">
    <property type="entry name" value="ABC_ATPase"/>
    <property type="match status" value="1"/>
</dbReference>
<feature type="domain" description="AAA+ ATPase" evidence="1">
    <location>
        <begin position="29"/>
        <end position="269"/>
    </location>
</feature>
<dbReference type="InterPro" id="IPR003593">
    <property type="entry name" value="AAA+_ATPase"/>
</dbReference>
<dbReference type="Pfam" id="PF13304">
    <property type="entry name" value="AAA_21"/>
    <property type="match status" value="1"/>
</dbReference>
<dbReference type="RefSeq" id="WP_179913599.1">
    <property type="nucleotide sequence ID" value="NZ_JACBYE010000026.1"/>
</dbReference>
<dbReference type="InterPro" id="IPR003959">
    <property type="entry name" value="ATPase_AAA_core"/>
</dbReference>
<dbReference type="Proteomes" id="UP000561011">
    <property type="component" value="Unassembled WGS sequence"/>
</dbReference>
<dbReference type="PANTHER" id="PTHR43581:SF4">
    <property type="entry name" value="ATP_GTP PHOSPHATASE"/>
    <property type="match status" value="1"/>
</dbReference>
<sequence length="545" mass="59728">MDDEGARAEPIAQWEIPSRAGSLNLEAKAGEVMVFVGANGSGKSALAASFSSVTPAGKLQRVLAHRKLWFQNSGPDISASGREQFEQQLVYFNQAPESRYIDRSANQRTDVALFDFLGKVASEDHRIARLSQQDRMSPDEIDSVMGARVFDKLEAVLSAAGLNVRIEIRGGQSFSAVHRGNGGEYSISRMSDGERAALLLSAEVLSAPDSCVIILDEPERHLHRSVSAGLIEALLDARADCCFVVMTHDLDLASSLNARSGETFAVLGLEWVGEEVAYWDIQRVREDESLTESARRAILGGRQRILFVEGADGSLDYSLYRHLFPGWTIAAAGGCEWVIRSVEGLRSAAAHHWVHAAGVIDGDGREETERLALASKNVWVLPCSEVESLYYLPEVIRVVARRRAAADGTVWSDLYEKAISEGLRALRSAGVVERLALDLAKKVAFRKIRDFIMPDLREASIEVKFSSPYDGILTRLREQLASDDFAAIVREVSFRDSGFRSAIAKALGFQKYSLYENAALHAIGQESALADAIRREMEVGGLPLS</sequence>
<dbReference type="Pfam" id="PF14491">
    <property type="entry name" value="DUF4435"/>
    <property type="match status" value="1"/>
</dbReference>
<reference evidence="2 3" key="1">
    <citation type="submission" date="2020-07" db="EMBL/GenBank/DDBJ databases">
        <title>MOT database genomes.</title>
        <authorList>
            <person name="Joseph S."/>
            <person name="Aduse-Opoku J."/>
            <person name="Hashim A."/>
            <person name="Wade W."/>
            <person name="Curtis M."/>
        </authorList>
    </citation>
    <scope>NUCLEOTIDE SEQUENCE [LARGE SCALE GENOMIC DNA]</scope>
    <source>
        <strain evidence="2 3">DSM 100099</strain>
    </source>
</reference>
<keyword evidence="3" id="KW-1185">Reference proteome</keyword>
<dbReference type="InterPro" id="IPR029492">
    <property type="entry name" value="DUF4435"/>
</dbReference>
<dbReference type="EMBL" id="JACBYE010000026">
    <property type="protein sequence ID" value="NYS94133.1"/>
    <property type="molecule type" value="Genomic_DNA"/>
</dbReference>